<proteinExistence type="predicted"/>
<feature type="domain" description="Integrase catalytic" evidence="1">
    <location>
        <begin position="264"/>
        <end position="357"/>
    </location>
</feature>
<dbReference type="Gene3D" id="1.10.340.70">
    <property type="match status" value="1"/>
</dbReference>
<evidence type="ECO:0000313" key="2">
    <source>
        <dbReference type="Proteomes" id="UP000189701"/>
    </source>
</evidence>
<gene>
    <name evidence="3" type="primary">LOC104213707</name>
</gene>
<dbReference type="GO" id="GO:0003676">
    <property type="term" value="F:nucleic acid binding"/>
    <property type="evidence" value="ECO:0007669"/>
    <property type="project" value="InterPro"/>
</dbReference>
<sequence>MAKWQILLSDFDIVYVTQKAVKGQALADKLAGNPICGECEPLKMYFPNKKVSFMGEDIAKAYDGWKMLFDGATNFKGVGIKVVLIEFEHVPRIQNELADALDTLSSRIQHPNKNYIDLIPIEIHKQPAYCAHVDEETNRNPWFHNIKEYLEKGEYPEGATHTQKHTLQRLANHFFHSGGILYRRIPDLGLLRCVNSKEASRLIEEIDAGTYGPHMNGFMPAKKLLRAGYFWRTMETGCIKYVQKCHQFQVHADMIQVLPNKLNMTSSPWPFASWGMDVIGPIDPVASSGYRFILVAIDYFSKWVKVVSYKAVTKKVIAYFVRDRIFCRFGVPESIITDNTTDLNTYLMKAMCETFNI</sequence>
<dbReference type="PROSITE" id="PS50994">
    <property type="entry name" value="INTEGRASE"/>
    <property type="match status" value="1"/>
</dbReference>
<dbReference type="RefSeq" id="XP_009761542.1">
    <property type="nucleotide sequence ID" value="XM_009763240.1"/>
</dbReference>
<protein>
    <submittedName>
        <fullName evidence="3">Uncharacterized protein LOC104213707</fullName>
    </submittedName>
</protein>
<keyword evidence="2" id="KW-1185">Reference proteome</keyword>
<reference evidence="3" key="2">
    <citation type="submission" date="2025-08" db="UniProtKB">
        <authorList>
            <consortium name="RefSeq"/>
        </authorList>
    </citation>
    <scope>IDENTIFICATION</scope>
    <source>
        <tissue evidence="3">Leaf</tissue>
    </source>
</reference>
<dbReference type="GO" id="GO:0015074">
    <property type="term" value="P:DNA integration"/>
    <property type="evidence" value="ECO:0007669"/>
    <property type="project" value="InterPro"/>
</dbReference>
<dbReference type="PANTHER" id="PTHR48475">
    <property type="entry name" value="RIBONUCLEASE H"/>
    <property type="match status" value="1"/>
</dbReference>
<dbReference type="InterPro" id="IPR036397">
    <property type="entry name" value="RNaseH_sf"/>
</dbReference>
<dbReference type="InterPro" id="IPR001584">
    <property type="entry name" value="Integrase_cat-core"/>
</dbReference>
<dbReference type="Proteomes" id="UP000189701">
    <property type="component" value="Unplaced"/>
</dbReference>
<organism evidence="2 3">
    <name type="scientific">Nicotiana sylvestris</name>
    <name type="common">Wood tobacco</name>
    <name type="synonym">South American tobacco</name>
    <dbReference type="NCBI Taxonomy" id="4096"/>
    <lineage>
        <taxon>Eukaryota</taxon>
        <taxon>Viridiplantae</taxon>
        <taxon>Streptophyta</taxon>
        <taxon>Embryophyta</taxon>
        <taxon>Tracheophyta</taxon>
        <taxon>Spermatophyta</taxon>
        <taxon>Magnoliopsida</taxon>
        <taxon>eudicotyledons</taxon>
        <taxon>Gunneridae</taxon>
        <taxon>Pentapetalae</taxon>
        <taxon>asterids</taxon>
        <taxon>lamiids</taxon>
        <taxon>Solanales</taxon>
        <taxon>Solanaceae</taxon>
        <taxon>Nicotianoideae</taxon>
        <taxon>Nicotianeae</taxon>
        <taxon>Nicotiana</taxon>
    </lineage>
</organism>
<reference evidence="2" key="1">
    <citation type="journal article" date="2013" name="Genome Biol.">
        <title>Reference genomes and transcriptomes of Nicotiana sylvestris and Nicotiana tomentosiformis.</title>
        <authorList>
            <person name="Sierro N."/>
            <person name="Battey J.N."/>
            <person name="Ouadi S."/>
            <person name="Bovet L."/>
            <person name="Goepfert S."/>
            <person name="Bakaher N."/>
            <person name="Peitsch M.C."/>
            <person name="Ivanov N.V."/>
        </authorList>
    </citation>
    <scope>NUCLEOTIDE SEQUENCE [LARGE SCALE GENOMIC DNA]</scope>
</reference>
<dbReference type="SUPFAM" id="SSF53098">
    <property type="entry name" value="Ribonuclease H-like"/>
    <property type="match status" value="1"/>
</dbReference>
<evidence type="ECO:0000259" key="1">
    <source>
        <dbReference type="PROSITE" id="PS50994"/>
    </source>
</evidence>
<dbReference type="eggNOG" id="KOG0017">
    <property type="taxonomic scope" value="Eukaryota"/>
</dbReference>
<dbReference type="PANTHER" id="PTHR48475:SF1">
    <property type="entry name" value="RNASE H TYPE-1 DOMAIN-CONTAINING PROTEIN"/>
    <property type="match status" value="1"/>
</dbReference>
<accession>A0A1U7UZW0</accession>
<evidence type="ECO:0000313" key="3">
    <source>
        <dbReference type="RefSeq" id="XP_009761542.1"/>
    </source>
</evidence>
<name>A0A1U7UZW0_NICSY</name>
<dbReference type="Gene3D" id="3.30.420.10">
    <property type="entry name" value="Ribonuclease H-like superfamily/Ribonuclease H"/>
    <property type="match status" value="1"/>
</dbReference>
<dbReference type="AlphaFoldDB" id="A0A1U7UZW0"/>
<dbReference type="InterPro" id="IPR012337">
    <property type="entry name" value="RNaseH-like_sf"/>
</dbReference>